<dbReference type="CDD" id="cd01347">
    <property type="entry name" value="ligand_gated_channel"/>
    <property type="match status" value="1"/>
</dbReference>
<dbReference type="Pfam" id="PF07715">
    <property type="entry name" value="Plug"/>
    <property type="match status" value="1"/>
</dbReference>
<keyword evidence="8 15" id="KW-0675">Receptor</keyword>
<feature type="domain" description="TonB-dependent receptor-like beta-barrel" evidence="13">
    <location>
        <begin position="281"/>
        <end position="680"/>
    </location>
</feature>
<evidence type="ECO:0000256" key="1">
    <source>
        <dbReference type="ARBA" id="ARBA00004571"/>
    </source>
</evidence>
<evidence type="ECO:0000313" key="15">
    <source>
        <dbReference type="EMBL" id="KOE99058.1"/>
    </source>
</evidence>
<evidence type="ECO:0000256" key="7">
    <source>
        <dbReference type="ARBA" id="ARBA00023136"/>
    </source>
</evidence>
<dbReference type="InterPro" id="IPR037066">
    <property type="entry name" value="Plug_dom_sf"/>
</dbReference>
<dbReference type="Proteomes" id="UP000036890">
    <property type="component" value="Unassembled WGS sequence"/>
</dbReference>
<keyword evidence="12" id="KW-0732">Signal</keyword>
<sequence>MKTNPNSARLRRATLPALCMSLLYAVPALAADAPPPTTLDTVRVVDTRSGELSSTASAGSALGLSVLQTPASLTVISREQLEQRGDTNLNDAISRVGAISAMPHPGNGLSALSSRGFTDGASVMRLYDGLRQYGGVGITFPFDTWSTERIEVLRGPASVIHGDGAIGGVINIVPKKPSRSAIENEISVTVGSEDTARLGFGSGGALTPDLAYRLDVSGNYSGGWVDRGRNRDATFSGALLWQPRPDLQLTLTHAQGYQKPMRYFGTPLVDGHQLEALRHRNYNVEDSDIRYRDRWTQLDALWMPTSNVEWRTRVYQIDSQRDWRNAEAYVYNRATGLIDRSGNTEITHNQDQTGLTSTLRVQGNIAGLANRFAVGLDANRAHFKHTNNTYAGSSGPVDPFDPVPGRFASDAPNLPRYRNRAEQYALFVEDRLALSERWSVLGGLRHDRARIDRTDLISGQNAFSKTYSSTGWRAGTVFALQPTLSLYAQYSQAADPVSGLLMISPANGAFDLAKGRQIEVGLKQAFDGGEWTLAAYRIRKTGLLSRDPLVPDRRVQVGAQTSRGIEASLNWNFAPHWSLDANATVLKAEFEDFLETTGSPAVLVSRDGNVPPNVAERLANAWLSWQFLPDWSAAAGVRYVGKRYADNANALELPGYSTTDLALTWQAAPRTRLSARLFNVFDKAYYATAYYISTQWLLGADRRVEFTVDHRF</sequence>
<dbReference type="InterPro" id="IPR010105">
    <property type="entry name" value="TonB_sidphr_rcpt"/>
</dbReference>
<dbReference type="PROSITE" id="PS52016">
    <property type="entry name" value="TONB_DEPENDENT_REC_3"/>
    <property type="match status" value="1"/>
</dbReference>
<evidence type="ECO:0000256" key="8">
    <source>
        <dbReference type="ARBA" id="ARBA00023170"/>
    </source>
</evidence>
<comment type="caution">
    <text evidence="15">The sequence shown here is derived from an EMBL/GenBank/DDBJ whole genome shotgun (WGS) entry which is preliminary data.</text>
</comment>
<keyword evidence="5 10" id="KW-0812">Transmembrane</keyword>
<dbReference type="InterPro" id="IPR036942">
    <property type="entry name" value="Beta-barrel_TonB_sf"/>
</dbReference>
<dbReference type="NCBIfam" id="TIGR01783">
    <property type="entry name" value="TonB-siderophor"/>
    <property type="match status" value="1"/>
</dbReference>
<keyword evidence="9 10" id="KW-0998">Cell outer membrane</keyword>
<dbReference type="InterPro" id="IPR039426">
    <property type="entry name" value="TonB-dep_rcpt-like"/>
</dbReference>
<evidence type="ECO:0000256" key="9">
    <source>
        <dbReference type="ARBA" id="ARBA00023237"/>
    </source>
</evidence>
<gene>
    <name evidence="15" type="ORF">W7K_11745</name>
</gene>
<protein>
    <submittedName>
        <fullName evidence="15">TonB-dependent receptor</fullName>
    </submittedName>
</protein>
<evidence type="ECO:0000256" key="5">
    <source>
        <dbReference type="ARBA" id="ARBA00022692"/>
    </source>
</evidence>
<name>A0A0L8A9L4_9GAMM</name>
<keyword evidence="7 10" id="KW-0472">Membrane</keyword>
<evidence type="ECO:0000256" key="10">
    <source>
        <dbReference type="PROSITE-ProRule" id="PRU01360"/>
    </source>
</evidence>
<dbReference type="GO" id="GO:0009279">
    <property type="term" value="C:cell outer membrane"/>
    <property type="evidence" value="ECO:0007669"/>
    <property type="project" value="UniProtKB-SubCell"/>
</dbReference>
<feature type="domain" description="TonB-dependent receptor plug" evidence="14">
    <location>
        <begin position="67"/>
        <end position="169"/>
    </location>
</feature>
<dbReference type="OrthoDB" id="127311at2"/>
<keyword evidence="4 10" id="KW-1134">Transmembrane beta strand</keyword>
<evidence type="ECO:0000256" key="2">
    <source>
        <dbReference type="ARBA" id="ARBA00009810"/>
    </source>
</evidence>
<evidence type="ECO:0000313" key="16">
    <source>
        <dbReference type="Proteomes" id="UP000036890"/>
    </source>
</evidence>
<dbReference type="EMBL" id="AJLO02000024">
    <property type="protein sequence ID" value="KOE99058.1"/>
    <property type="molecule type" value="Genomic_DNA"/>
</dbReference>
<dbReference type="PANTHER" id="PTHR32552">
    <property type="entry name" value="FERRICHROME IRON RECEPTOR-RELATED"/>
    <property type="match status" value="1"/>
</dbReference>
<accession>A0A0L8A9L4</accession>
<dbReference type="SUPFAM" id="SSF56935">
    <property type="entry name" value="Porins"/>
    <property type="match status" value="1"/>
</dbReference>
<dbReference type="Gene3D" id="2.40.170.20">
    <property type="entry name" value="TonB-dependent receptor, beta-barrel domain"/>
    <property type="match status" value="1"/>
</dbReference>
<keyword evidence="3 10" id="KW-0813">Transport</keyword>
<evidence type="ECO:0000259" key="13">
    <source>
        <dbReference type="Pfam" id="PF00593"/>
    </source>
</evidence>
<dbReference type="RefSeq" id="WP_010483750.1">
    <property type="nucleotide sequence ID" value="NZ_AJLO02000024.1"/>
</dbReference>
<proteinExistence type="inferred from homology"/>
<evidence type="ECO:0000256" key="4">
    <source>
        <dbReference type="ARBA" id="ARBA00022452"/>
    </source>
</evidence>
<keyword evidence="6 11" id="KW-0798">TonB box</keyword>
<dbReference type="Pfam" id="PF00593">
    <property type="entry name" value="TonB_dep_Rec_b-barrel"/>
    <property type="match status" value="1"/>
</dbReference>
<dbReference type="GO" id="GO:0038023">
    <property type="term" value="F:signaling receptor activity"/>
    <property type="evidence" value="ECO:0007669"/>
    <property type="project" value="InterPro"/>
</dbReference>
<dbReference type="GO" id="GO:0015344">
    <property type="term" value="F:siderophore uptake transmembrane transporter activity"/>
    <property type="evidence" value="ECO:0007669"/>
    <property type="project" value="TreeGrafter"/>
</dbReference>
<feature type="chain" id="PRO_5005579625" evidence="12">
    <location>
        <begin position="31"/>
        <end position="712"/>
    </location>
</feature>
<feature type="signal peptide" evidence="12">
    <location>
        <begin position="1"/>
        <end position="30"/>
    </location>
</feature>
<evidence type="ECO:0000256" key="6">
    <source>
        <dbReference type="ARBA" id="ARBA00023077"/>
    </source>
</evidence>
<evidence type="ECO:0000256" key="12">
    <source>
        <dbReference type="SAM" id="SignalP"/>
    </source>
</evidence>
<dbReference type="AlphaFoldDB" id="A0A0L8A9L4"/>
<evidence type="ECO:0000256" key="3">
    <source>
        <dbReference type="ARBA" id="ARBA00022448"/>
    </source>
</evidence>
<dbReference type="GO" id="GO:0015891">
    <property type="term" value="P:siderophore transport"/>
    <property type="evidence" value="ECO:0007669"/>
    <property type="project" value="InterPro"/>
</dbReference>
<evidence type="ECO:0000259" key="14">
    <source>
        <dbReference type="Pfam" id="PF07715"/>
    </source>
</evidence>
<dbReference type="InterPro" id="IPR012910">
    <property type="entry name" value="Plug_dom"/>
</dbReference>
<dbReference type="PANTHER" id="PTHR32552:SF84">
    <property type="entry name" value="TONB-DEPENDENT RECEPTOR-RELATED"/>
    <property type="match status" value="1"/>
</dbReference>
<comment type="subcellular location">
    <subcellularLocation>
        <location evidence="1 10">Cell outer membrane</location>
        <topology evidence="1 10">Multi-pass membrane protein</topology>
    </subcellularLocation>
</comment>
<dbReference type="InterPro" id="IPR000531">
    <property type="entry name" value="Beta-barrel_TonB"/>
</dbReference>
<organism evidence="15 16">
    <name type="scientific">Stenotrophomonas geniculata N1</name>
    <dbReference type="NCBI Taxonomy" id="1167641"/>
    <lineage>
        <taxon>Bacteria</taxon>
        <taxon>Pseudomonadati</taxon>
        <taxon>Pseudomonadota</taxon>
        <taxon>Gammaproteobacteria</taxon>
        <taxon>Lysobacterales</taxon>
        <taxon>Lysobacteraceae</taxon>
        <taxon>Stenotrophomonas</taxon>
    </lineage>
</organism>
<comment type="similarity">
    <text evidence="2 10 11">Belongs to the TonB-dependent receptor family.</text>
</comment>
<evidence type="ECO:0000256" key="11">
    <source>
        <dbReference type="RuleBase" id="RU003357"/>
    </source>
</evidence>
<reference evidence="15 16" key="1">
    <citation type="journal article" date="2012" name="J. Bacteriol.">
        <title>Genome sequence of a novel nicotine-degrading strain, Pseudomonas geniculata N1.</title>
        <authorList>
            <person name="Tang H."/>
            <person name="Yu H."/>
            <person name="Tai C."/>
            <person name="Huang K."/>
            <person name="Liu Y."/>
            <person name="Wang L."/>
            <person name="Yao Y."/>
            <person name="Wu G."/>
            <person name="Xu P."/>
        </authorList>
    </citation>
    <scope>NUCLEOTIDE SEQUENCE [LARGE SCALE GENOMIC DNA]</scope>
    <source>
        <strain evidence="15 16">N1</strain>
    </source>
</reference>
<dbReference type="Gene3D" id="2.170.130.10">
    <property type="entry name" value="TonB-dependent receptor, plug domain"/>
    <property type="match status" value="1"/>
</dbReference>